<proteinExistence type="predicted"/>
<keyword evidence="2" id="KW-1185">Reference proteome</keyword>
<dbReference type="EMBL" id="PNEN01000316">
    <property type="protein sequence ID" value="PPJ60059.1"/>
    <property type="molecule type" value="Genomic_DNA"/>
</dbReference>
<gene>
    <name evidence="1" type="ORF">CBER1_07577</name>
</gene>
<sequence length="385" mass="43941">MALFLGRPLDYRACGQDELRRFVKDRTKEDIAKNIGKEQLVAKLEALDQAATFPFEKLPSEIRLEVYQDLVFHPQILCASKLIYEEAKPVLDKQESVTRLVVERGYAGDAIRVDDGSLIWSSDMRCRFSTMASRLAKWPQKLLSARHIRIDFEVLPRTYWVLYQLASIIGNVSVEICIRTPDIIVDRWDIPPFLWPLARMGPRAEVSLQGVCDRVLEDNIRRDFAANRSTRTLLYQCLQVIDELEDTLKLAKQADIPAFFIYSLCQMARQVEPSCSHFAAEEKSMNNSLEKLRYTMDQNPEYARLEKPWKGTEAGIEPPGVLPISGPYCLLPPHPGVASLFWSSESFLWLAANPVLATERNTAIPRTRLAETVRAEQSPFLLLLL</sequence>
<dbReference type="AlphaFoldDB" id="A0A2S6CK08"/>
<evidence type="ECO:0008006" key="3">
    <source>
        <dbReference type="Google" id="ProtNLM"/>
    </source>
</evidence>
<organism evidence="1 2">
    <name type="scientific">Cercospora berteroae</name>
    <dbReference type="NCBI Taxonomy" id="357750"/>
    <lineage>
        <taxon>Eukaryota</taxon>
        <taxon>Fungi</taxon>
        <taxon>Dikarya</taxon>
        <taxon>Ascomycota</taxon>
        <taxon>Pezizomycotina</taxon>
        <taxon>Dothideomycetes</taxon>
        <taxon>Dothideomycetidae</taxon>
        <taxon>Mycosphaerellales</taxon>
        <taxon>Mycosphaerellaceae</taxon>
        <taxon>Cercospora</taxon>
    </lineage>
</organism>
<reference evidence="2" key="1">
    <citation type="journal article" date="2017" name="bioRxiv">
        <title>Conservation of a gene cluster reveals novel cercosporin biosynthetic mechanisms and extends production to the genus Colletotrichum.</title>
        <authorList>
            <person name="de Jonge R."/>
            <person name="Ebert M.K."/>
            <person name="Huitt-Roehl C.R."/>
            <person name="Pal P."/>
            <person name="Suttle J.C."/>
            <person name="Spanner R.E."/>
            <person name="Neubauer J.D."/>
            <person name="Jurick W.M.II."/>
            <person name="Stott K.A."/>
            <person name="Secor G.A."/>
            <person name="Thomma B.P.H.J."/>
            <person name="Van de Peer Y."/>
            <person name="Townsend C.A."/>
            <person name="Bolton M.D."/>
        </authorList>
    </citation>
    <scope>NUCLEOTIDE SEQUENCE [LARGE SCALE GENOMIC DNA]</scope>
    <source>
        <strain evidence="2">CBS538.71</strain>
    </source>
</reference>
<name>A0A2S6CK08_9PEZI</name>
<comment type="caution">
    <text evidence="1">The sequence shown here is derived from an EMBL/GenBank/DDBJ whole genome shotgun (WGS) entry which is preliminary data.</text>
</comment>
<accession>A0A2S6CK08</accession>
<evidence type="ECO:0000313" key="1">
    <source>
        <dbReference type="EMBL" id="PPJ60059.1"/>
    </source>
</evidence>
<evidence type="ECO:0000313" key="2">
    <source>
        <dbReference type="Proteomes" id="UP000237631"/>
    </source>
</evidence>
<protein>
    <recommendedName>
        <fullName evidence="3">F-box domain-containing protein</fullName>
    </recommendedName>
</protein>
<dbReference type="OrthoDB" id="3633690at2759"/>
<dbReference type="Proteomes" id="UP000237631">
    <property type="component" value="Unassembled WGS sequence"/>
</dbReference>